<feature type="non-terminal residue" evidence="2">
    <location>
        <position position="207"/>
    </location>
</feature>
<feature type="compositionally biased region" description="Basic residues" evidence="1">
    <location>
        <begin position="191"/>
        <end position="200"/>
    </location>
</feature>
<dbReference type="EMBL" id="CAJPIZ010035175">
    <property type="protein sequence ID" value="CAG2120738.1"/>
    <property type="molecule type" value="Genomic_DNA"/>
</dbReference>
<name>A0A7R9LQ52_9ACAR</name>
<reference evidence="2" key="1">
    <citation type="submission" date="2020-11" db="EMBL/GenBank/DDBJ databases">
        <authorList>
            <person name="Tran Van P."/>
        </authorList>
    </citation>
    <scope>NUCLEOTIDE SEQUENCE</scope>
</reference>
<evidence type="ECO:0000256" key="1">
    <source>
        <dbReference type="SAM" id="MobiDB-lite"/>
    </source>
</evidence>
<feature type="region of interest" description="Disordered" evidence="1">
    <location>
        <begin position="186"/>
        <end position="207"/>
    </location>
</feature>
<gene>
    <name evidence="2" type="ORF">OSB1V03_LOCUS20684</name>
</gene>
<evidence type="ECO:0000313" key="2">
    <source>
        <dbReference type="EMBL" id="CAD7645808.1"/>
    </source>
</evidence>
<dbReference type="OrthoDB" id="6512086at2759"/>
<proteinExistence type="predicted"/>
<protein>
    <submittedName>
        <fullName evidence="2">Uncharacterized protein</fullName>
    </submittedName>
</protein>
<accession>A0A7R9LQ52</accession>
<dbReference type="EMBL" id="OC889750">
    <property type="protein sequence ID" value="CAD7645808.1"/>
    <property type="molecule type" value="Genomic_DNA"/>
</dbReference>
<dbReference type="AlphaFoldDB" id="A0A7R9LQ52"/>
<evidence type="ECO:0000313" key="3">
    <source>
        <dbReference type="Proteomes" id="UP000759131"/>
    </source>
</evidence>
<keyword evidence="3" id="KW-1185">Reference proteome</keyword>
<organism evidence="2">
    <name type="scientific">Medioppia subpectinata</name>
    <dbReference type="NCBI Taxonomy" id="1979941"/>
    <lineage>
        <taxon>Eukaryota</taxon>
        <taxon>Metazoa</taxon>
        <taxon>Ecdysozoa</taxon>
        <taxon>Arthropoda</taxon>
        <taxon>Chelicerata</taxon>
        <taxon>Arachnida</taxon>
        <taxon>Acari</taxon>
        <taxon>Acariformes</taxon>
        <taxon>Sarcoptiformes</taxon>
        <taxon>Oribatida</taxon>
        <taxon>Brachypylina</taxon>
        <taxon>Oppioidea</taxon>
        <taxon>Oppiidae</taxon>
        <taxon>Medioppia</taxon>
    </lineage>
</organism>
<sequence>TIDDTVADNVNDITVIDVQNTSHESVESVPESPVIVAKKRVSSRNGHKKRIGSKFIQFEADVELDSSEAFVDDIENTQRELLDFGSQLSCIDDREVMDTQPANQLIGDIDSRAARDMKSVYLRSIAGRSVGGCHKFKLQYNYDRNIDVYSQAPTEEELQDYEMDSFCVPNDCIDFVDSDVEVDAKPERRLPSKRRKKFKRIQANFSP</sequence>
<dbReference type="Proteomes" id="UP000759131">
    <property type="component" value="Unassembled WGS sequence"/>
</dbReference>